<evidence type="ECO:0000256" key="1">
    <source>
        <dbReference type="SAM" id="MobiDB-lite"/>
    </source>
</evidence>
<proteinExistence type="predicted"/>
<sequence length="57" mass="6783">MNDRKGKDVEIMGGTVNKTALEPEDFVRDDTNNDKKKNGERMRCRRRRSGWDWIEVK</sequence>
<reference evidence="2 3" key="1">
    <citation type="submission" date="2019-10" db="EMBL/GenBank/DDBJ databases">
        <authorList>
            <person name="Palmer J.M."/>
        </authorList>
    </citation>
    <scope>NUCLEOTIDE SEQUENCE [LARGE SCALE GENOMIC DNA]</scope>
    <source>
        <strain evidence="2 3">TWF506</strain>
    </source>
</reference>
<dbReference type="Proteomes" id="UP001307849">
    <property type="component" value="Unassembled WGS sequence"/>
</dbReference>
<comment type="caution">
    <text evidence="2">The sequence shown here is derived from an EMBL/GenBank/DDBJ whole genome shotgun (WGS) entry which is preliminary data.</text>
</comment>
<keyword evidence="3" id="KW-1185">Reference proteome</keyword>
<gene>
    <name evidence="2" type="ORF">TWF506_002795</name>
</gene>
<dbReference type="AlphaFoldDB" id="A0AAN8NH93"/>
<protein>
    <submittedName>
        <fullName evidence="2">Uncharacterized protein</fullName>
    </submittedName>
</protein>
<accession>A0AAN8NH93</accession>
<organism evidence="2 3">
    <name type="scientific">Arthrobotrys conoides</name>
    <dbReference type="NCBI Taxonomy" id="74498"/>
    <lineage>
        <taxon>Eukaryota</taxon>
        <taxon>Fungi</taxon>
        <taxon>Dikarya</taxon>
        <taxon>Ascomycota</taxon>
        <taxon>Pezizomycotina</taxon>
        <taxon>Orbiliomycetes</taxon>
        <taxon>Orbiliales</taxon>
        <taxon>Orbiliaceae</taxon>
        <taxon>Arthrobotrys</taxon>
    </lineage>
</organism>
<feature type="compositionally biased region" description="Basic and acidic residues" evidence="1">
    <location>
        <begin position="25"/>
        <end position="42"/>
    </location>
</feature>
<feature type="compositionally biased region" description="Basic and acidic residues" evidence="1">
    <location>
        <begin position="1"/>
        <end position="10"/>
    </location>
</feature>
<feature type="region of interest" description="Disordered" evidence="1">
    <location>
        <begin position="1"/>
        <end position="42"/>
    </location>
</feature>
<evidence type="ECO:0000313" key="3">
    <source>
        <dbReference type="Proteomes" id="UP001307849"/>
    </source>
</evidence>
<name>A0AAN8NH93_9PEZI</name>
<dbReference type="EMBL" id="JAVHJM010000011">
    <property type="protein sequence ID" value="KAK6502208.1"/>
    <property type="molecule type" value="Genomic_DNA"/>
</dbReference>
<evidence type="ECO:0000313" key="2">
    <source>
        <dbReference type="EMBL" id="KAK6502208.1"/>
    </source>
</evidence>